<dbReference type="FunFam" id="3.40.630.10:FF:000084">
    <property type="entry name" value="Carboxypeptidase B2"/>
    <property type="match status" value="1"/>
</dbReference>
<reference evidence="13" key="2">
    <citation type="submission" date="2020-05" db="UniProtKB">
        <authorList>
            <consortium name="EnsemblMetazoa"/>
        </authorList>
    </citation>
    <scope>IDENTIFICATION</scope>
    <source>
        <strain evidence="13">LVP_AGWG</strain>
    </source>
</reference>
<dbReference type="SMART" id="SM00631">
    <property type="entry name" value="Zn_pept"/>
    <property type="match status" value="1"/>
</dbReference>
<keyword evidence="4" id="KW-0645">Protease</keyword>
<dbReference type="Gene3D" id="3.30.70.340">
    <property type="entry name" value="Metallocarboxypeptidase-like"/>
    <property type="match status" value="1"/>
</dbReference>
<organism evidence="13 14">
    <name type="scientific">Aedes aegypti</name>
    <name type="common">Yellowfever mosquito</name>
    <name type="synonym">Culex aegypti</name>
    <dbReference type="NCBI Taxonomy" id="7159"/>
    <lineage>
        <taxon>Eukaryota</taxon>
        <taxon>Metazoa</taxon>
        <taxon>Ecdysozoa</taxon>
        <taxon>Arthropoda</taxon>
        <taxon>Hexapoda</taxon>
        <taxon>Insecta</taxon>
        <taxon>Pterygota</taxon>
        <taxon>Neoptera</taxon>
        <taxon>Endopterygota</taxon>
        <taxon>Diptera</taxon>
        <taxon>Nematocera</taxon>
        <taxon>Culicoidea</taxon>
        <taxon>Culicidae</taxon>
        <taxon>Culicinae</taxon>
        <taxon>Aedini</taxon>
        <taxon>Aedes</taxon>
        <taxon>Stegomyia</taxon>
    </lineage>
</organism>
<keyword evidence="10" id="KW-1015">Disulfide bond</keyword>
<evidence type="ECO:0000313" key="14">
    <source>
        <dbReference type="Proteomes" id="UP000008820"/>
    </source>
</evidence>
<comment type="similarity">
    <text evidence="2 11">Belongs to the peptidase M14 family.</text>
</comment>
<keyword evidence="6" id="KW-0732">Signal</keyword>
<dbReference type="SUPFAM" id="SSF53187">
    <property type="entry name" value="Zn-dependent exopeptidases"/>
    <property type="match status" value="1"/>
</dbReference>
<proteinExistence type="inferred from homology"/>
<dbReference type="GO" id="GO:0005615">
    <property type="term" value="C:extracellular space"/>
    <property type="evidence" value="ECO:0007669"/>
    <property type="project" value="TreeGrafter"/>
</dbReference>
<dbReference type="AlphaFoldDB" id="A0A1S4F0F3"/>
<feature type="domain" description="Peptidase M14" evidence="12">
    <location>
        <begin position="117"/>
        <end position="405"/>
    </location>
</feature>
<sequence length="414" mass="47859">MAIHRVLPSLSAFLCVLGFVWSSQYDGYKLYEVPISTGHEVQLLLYLQHHRPSIDVWALNKLGPKRVLVPPILQKTVESFFKDYRINYTVKVEDFGKNYSARQAPTMQLEDPTFMNSYPTYDEINDYLVQIATENFEWIRFRIIGWSVEGRPIRAITINPDKQRTIIVDAGIHAREWITVSTALYLIKKLIEDGDQYRILHEYKWVIVPLVNPDGYIYSTETDRYWRKNRRRLSDKCVGVDLNRNFGFRWDVGVNLFSGECHPGFRGYAPFSEPETRALRTVIDNNPDADLYINLHSFGGYLIYPWSYDSAAVENVEDLRKVGVSAARAMWHYGHHEYKVGSSSEILRYQASGTSIDYAYSVGIDFPFAMEIAEYGYSDFQPPTNAIAQIVKESFVGIKEMVYAVRKLKAETKE</sequence>
<evidence type="ECO:0000256" key="4">
    <source>
        <dbReference type="ARBA" id="ARBA00022670"/>
    </source>
</evidence>
<evidence type="ECO:0000256" key="8">
    <source>
        <dbReference type="ARBA" id="ARBA00022833"/>
    </source>
</evidence>
<dbReference type="GO" id="GO:0006508">
    <property type="term" value="P:proteolysis"/>
    <property type="evidence" value="ECO:0007669"/>
    <property type="project" value="UniProtKB-KW"/>
</dbReference>
<accession>A0A1S4F0F3</accession>
<dbReference type="Pfam" id="PF02244">
    <property type="entry name" value="Propep_M14"/>
    <property type="match status" value="1"/>
</dbReference>
<keyword evidence="14" id="KW-1185">Reference proteome</keyword>
<dbReference type="SUPFAM" id="SSF54897">
    <property type="entry name" value="Protease propeptides/inhibitors"/>
    <property type="match status" value="1"/>
</dbReference>
<feature type="active site" description="Proton donor/acceptor" evidence="11">
    <location>
        <position position="371"/>
    </location>
</feature>
<evidence type="ECO:0000256" key="7">
    <source>
        <dbReference type="ARBA" id="ARBA00022801"/>
    </source>
</evidence>
<keyword evidence="9" id="KW-0482">Metalloprotease</keyword>
<evidence type="ECO:0000256" key="2">
    <source>
        <dbReference type="ARBA" id="ARBA00005988"/>
    </source>
</evidence>
<dbReference type="OrthoDB" id="3626597at2759"/>
<keyword evidence="3" id="KW-0121">Carboxypeptidase</keyword>
<dbReference type="PRINTS" id="PR00765">
    <property type="entry name" value="CRBOXYPTASEA"/>
</dbReference>
<dbReference type="InParanoid" id="A0A1S4F0F3"/>
<dbReference type="PROSITE" id="PS52035">
    <property type="entry name" value="PEPTIDASE_M14"/>
    <property type="match status" value="1"/>
</dbReference>
<dbReference type="InterPro" id="IPR003146">
    <property type="entry name" value="M14A_act_pep"/>
</dbReference>
<name>A0A1S4F0F3_AEDAE</name>
<dbReference type="GO" id="GO:0008270">
    <property type="term" value="F:zinc ion binding"/>
    <property type="evidence" value="ECO:0007669"/>
    <property type="project" value="InterPro"/>
</dbReference>
<dbReference type="PANTHER" id="PTHR11705:SF140">
    <property type="entry name" value="FI02848P-RELATED"/>
    <property type="match status" value="1"/>
</dbReference>
<dbReference type="VEuPathDB" id="VectorBase:AAEL002000"/>
<keyword evidence="8" id="KW-0862">Zinc</keyword>
<dbReference type="Proteomes" id="UP000008820">
    <property type="component" value="Chromosome 2"/>
</dbReference>
<keyword evidence="5" id="KW-0479">Metal-binding</keyword>
<evidence type="ECO:0000256" key="10">
    <source>
        <dbReference type="ARBA" id="ARBA00023157"/>
    </source>
</evidence>
<comment type="cofactor">
    <cofactor evidence="1">
        <name>Zn(2+)</name>
        <dbReference type="ChEBI" id="CHEBI:29105"/>
    </cofactor>
</comment>
<evidence type="ECO:0000256" key="5">
    <source>
        <dbReference type="ARBA" id="ARBA00022723"/>
    </source>
</evidence>
<reference evidence="13 14" key="1">
    <citation type="submission" date="2017-06" db="EMBL/GenBank/DDBJ databases">
        <title>Aedes aegypti genome working group (AGWG) sequencing and assembly.</title>
        <authorList>
            <consortium name="Aedes aegypti Genome Working Group (AGWG)"/>
            <person name="Matthews B.J."/>
        </authorList>
    </citation>
    <scope>NUCLEOTIDE SEQUENCE [LARGE SCALE GENOMIC DNA]</scope>
    <source>
        <strain evidence="13 14">LVP_AGWG</strain>
    </source>
</reference>
<evidence type="ECO:0000256" key="11">
    <source>
        <dbReference type="PROSITE-ProRule" id="PRU01379"/>
    </source>
</evidence>
<dbReference type="PANTHER" id="PTHR11705">
    <property type="entry name" value="PROTEASE FAMILY M14 CARBOXYPEPTIDASE A,B"/>
    <property type="match status" value="1"/>
</dbReference>
<dbReference type="EnsemblMetazoa" id="AAEL002000-RA">
    <property type="protein sequence ID" value="AAEL002000-PA"/>
    <property type="gene ID" value="AAEL002000"/>
</dbReference>
<evidence type="ECO:0000256" key="1">
    <source>
        <dbReference type="ARBA" id="ARBA00001947"/>
    </source>
</evidence>
<evidence type="ECO:0000256" key="6">
    <source>
        <dbReference type="ARBA" id="ARBA00022729"/>
    </source>
</evidence>
<dbReference type="GO" id="GO:0004181">
    <property type="term" value="F:metallocarboxypeptidase activity"/>
    <property type="evidence" value="ECO:0007669"/>
    <property type="project" value="InterPro"/>
</dbReference>
<dbReference type="Pfam" id="PF00246">
    <property type="entry name" value="Peptidase_M14"/>
    <property type="match status" value="1"/>
</dbReference>
<evidence type="ECO:0000256" key="3">
    <source>
        <dbReference type="ARBA" id="ARBA00022645"/>
    </source>
</evidence>
<evidence type="ECO:0000256" key="9">
    <source>
        <dbReference type="ARBA" id="ARBA00023049"/>
    </source>
</evidence>
<dbReference type="InterPro" id="IPR036990">
    <property type="entry name" value="M14A-like_propep"/>
</dbReference>
<evidence type="ECO:0000313" key="13">
    <source>
        <dbReference type="EnsemblMetazoa" id="AAEL002000-PA"/>
    </source>
</evidence>
<evidence type="ECO:0000259" key="12">
    <source>
        <dbReference type="PROSITE" id="PS52035"/>
    </source>
</evidence>
<protein>
    <recommendedName>
        <fullName evidence="12">Peptidase M14 domain-containing protein</fullName>
    </recommendedName>
</protein>
<dbReference type="Gene3D" id="3.40.630.10">
    <property type="entry name" value="Zn peptidases"/>
    <property type="match status" value="1"/>
</dbReference>
<dbReference type="InterPro" id="IPR000834">
    <property type="entry name" value="Peptidase_M14"/>
</dbReference>
<keyword evidence="7" id="KW-0378">Hydrolase</keyword>
<gene>
    <name evidence="13" type="primary">5573124</name>
</gene>